<dbReference type="Pfam" id="PF08205">
    <property type="entry name" value="C2-set_2"/>
    <property type="match status" value="1"/>
</dbReference>
<protein>
    <submittedName>
        <fullName evidence="2">(salmon louse) hypothetical protein</fullName>
    </submittedName>
</protein>
<evidence type="ECO:0000256" key="1">
    <source>
        <dbReference type="ARBA" id="ARBA00023157"/>
    </source>
</evidence>
<evidence type="ECO:0000313" key="2">
    <source>
        <dbReference type="EMBL" id="CAF2945422.1"/>
    </source>
</evidence>
<dbReference type="SUPFAM" id="SSF48726">
    <property type="entry name" value="Immunoglobulin"/>
    <property type="match status" value="1"/>
</dbReference>
<organism evidence="2 3">
    <name type="scientific">Lepeophtheirus salmonis</name>
    <name type="common">Salmon louse</name>
    <name type="synonym">Caligus salmonis</name>
    <dbReference type="NCBI Taxonomy" id="72036"/>
    <lineage>
        <taxon>Eukaryota</taxon>
        <taxon>Metazoa</taxon>
        <taxon>Ecdysozoa</taxon>
        <taxon>Arthropoda</taxon>
        <taxon>Crustacea</taxon>
        <taxon>Multicrustacea</taxon>
        <taxon>Hexanauplia</taxon>
        <taxon>Copepoda</taxon>
        <taxon>Siphonostomatoida</taxon>
        <taxon>Caligidae</taxon>
        <taxon>Lepeophtheirus</taxon>
    </lineage>
</organism>
<proteinExistence type="predicted"/>
<dbReference type="InterPro" id="IPR036179">
    <property type="entry name" value="Ig-like_dom_sf"/>
</dbReference>
<dbReference type="PROSITE" id="PS50835">
    <property type="entry name" value="IG_LIKE"/>
    <property type="match status" value="1"/>
</dbReference>
<accession>A0A7R8CVP2</accession>
<keyword evidence="1" id="KW-1015">Disulfide bond</keyword>
<dbReference type="AlphaFoldDB" id="A0A7R8CVP2"/>
<dbReference type="PANTHER" id="PTHR23278:SF19">
    <property type="entry name" value="OBSCURIN"/>
    <property type="match status" value="1"/>
</dbReference>
<sequence length="100" mass="11145">MFFPPQGVKIQGPLQPYTSGRVYYISCVVWGSNPPANIKWYRGIKGLSDLVPLSSYNQTVTHSGNVSLSWIKYLPLPSHQRDLLICRGSNQELMGSSTIC</sequence>
<dbReference type="InterPro" id="IPR007110">
    <property type="entry name" value="Ig-like_dom"/>
</dbReference>
<dbReference type="InterPro" id="IPR013783">
    <property type="entry name" value="Ig-like_fold"/>
</dbReference>
<dbReference type="PANTHER" id="PTHR23278">
    <property type="entry name" value="SIDESTEP PROTEIN"/>
    <property type="match status" value="1"/>
</dbReference>
<reference evidence="2" key="1">
    <citation type="submission" date="2021-02" db="EMBL/GenBank/DDBJ databases">
        <authorList>
            <person name="Bekaert M."/>
        </authorList>
    </citation>
    <scope>NUCLEOTIDE SEQUENCE</scope>
    <source>
        <strain evidence="2">IoA-00</strain>
    </source>
</reference>
<keyword evidence="3" id="KW-1185">Reference proteome</keyword>
<dbReference type="Gene3D" id="2.60.40.10">
    <property type="entry name" value="Immunoglobulins"/>
    <property type="match status" value="1"/>
</dbReference>
<dbReference type="Proteomes" id="UP000675881">
    <property type="component" value="Chromosome 5"/>
</dbReference>
<evidence type="ECO:0000313" key="3">
    <source>
        <dbReference type="Proteomes" id="UP000675881"/>
    </source>
</evidence>
<dbReference type="InterPro" id="IPR013162">
    <property type="entry name" value="CD80_C2-set"/>
</dbReference>
<dbReference type="EMBL" id="HG994584">
    <property type="protein sequence ID" value="CAF2945422.1"/>
    <property type="molecule type" value="Genomic_DNA"/>
</dbReference>
<name>A0A7R8CVP2_LEPSM</name>
<gene>
    <name evidence="2" type="ORF">LSAA_10214</name>
</gene>